<feature type="compositionally biased region" description="Basic residues" evidence="1">
    <location>
        <begin position="1430"/>
        <end position="1446"/>
    </location>
</feature>
<feature type="compositionally biased region" description="Polar residues" evidence="1">
    <location>
        <begin position="1046"/>
        <end position="1057"/>
    </location>
</feature>
<dbReference type="PANTHER" id="PTHR22929">
    <property type="entry name" value="RNA POLYMERASE III TRANSCRIPTION INITIATION FACTOR B"/>
    <property type="match status" value="1"/>
</dbReference>
<name>A0A3B3RJ18_9TELE</name>
<protein>
    <submittedName>
        <fullName evidence="3">Transcription factor TFIIIB component B'' homolog</fullName>
    </submittedName>
</protein>
<dbReference type="GO" id="GO:0000126">
    <property type="term" value="C:transcription factor TFIIIB complex"/>
    <property type="evidence" value="ECO:0007669"/>
    <property type="project" value="TreeGrafter"/>
</dbReference>
<reference evidence="3" key="1">
    <citation type="submission" date="2025-08" db="UniProtKB">
        <authorList>
            <consortium name="Ensembl"/>
        </authorList>
    </citation>
    <scope>IDENTIFICATION</scope>
</reference>
<organism evidence="3 4">
    <name type="scientific">Paramormyrops kingsleyae</name>
    <dbReference type="NCBI Taxonomy" id="1676925"/>
    <lineage>
        <taxon>Eukaryota</taxon>
        <taxon>Metazoa</taxon>
        <taxon>Chordata</taxon>
        <taxon>Craniata</taxon>
        <taxon>Vertebrata</taxon>
        <taxon>Euteleostomi</taxon>
        <taxon>Actinopterygii</taxon>
        <taxon>Neopterygii</taxon>
        <taxon>Teleostei</taxon>
        <taxon>Osteoglossocephala</taxon>
        <taxon>Osteoglossomorpha</taxon>
        <taxon>Osteoglossiformes</taxon>
        <taxon>Mormyridae</taxon>
        <taxon>Paramormyrops</taxon>
    </lineage>
</organism>
<dbReference type="GO" id="GO:0001156">
    <property type="term" value="F:TFIIIC-class transcription factor complex binding"/>
    <property type="evidence" value="ECO:0007669"/>
    <property type="project" value="TreeGrafter"/>
</dbReference>
<dbReference type="GeneTree" id="ENSGT00390000012762"/>
<feature type="compositionally biased region" description="Low complexity" evidence="1">
    <location>
        <begin position="1001"/>
        <end position="1018"/>
    </location>
</feature>
<keyword evidence="4" id="KW-1185">Reference proteome</keyword>
<dbReference type="Pfam" id="PF15963">
    <property type="entry name" value="Myb_DNA-bind_7"/>
    <property type="match status" value="1"/>
</dbReference>
<dbReference type="SUPFAM" id="SSF46689">
    <property type="entry name" value="Homeodomain-like"/>
    <property type="match status" value="1"/>
</dbReference>
<feature type="compositionally biased region" description="Basic and acidic residues" evidence="1">
    <location>
        <begin position="1127"/>
        <end position="1141"/>
    </location>
</feature>
<feature type="region of interest" description="Disordered" evidence="1">
    <location>
        <begin position="1383"/>
        <end position="1635"/>
    </location>
</feature>
<feature type="region of interest" description="Disordered" evidence="1">
    <location>
        <begin position="985"/>
        <end position="1216"/>
    </location>
</feature>
<feature type="compositionally biased region" description="Polar residues" evidence="1">
    <location>
        <begin position="1596"/>
        <end position="1609"/>
    </location>
</feature>
<dbReference type="STRING" id="1676925.ENSPKIP00000017681"/>
<feature type="domain" description="Myb-like" evidence="2">
    <location>
        <begin position="441"/>
        <end position="489"/>
    </location>
</feature>
<sequence>MMRRSRITVRPNVRSGGRGQAALQDSHSVQGSTNSFEDTAQNAPKDSADSTNQSPEVTKDVETQPADAENITSLKSNDDNNSHPEKASCNGDGLDHNGEATGSSKPLACSLARRKRFSAMPNLTKIRVTPAITCTSARGPRSSAVKSGVVSKAETTATNTGNQLRLKGGITQGFRHPSRQKACSEGTQPIIQSVPLSSTSQDPEASLQGKKSKVKSLSRQSSQLSECQKSLNGAVPDDGKSLTPECCMGSTKLSQGSASLVNAVSSVATLTTKTQSVSSDRERIIKTQKLRELLKRERKKERKHKKGKSRIFECNSPQDHSKMTMADLIYYLPETNPMKSYQMEEPKQNEKESSWTPTKQVAEQPQEAEEEDDVENGDDEQGEQLVVPRVKVAEDGSLIIDEESLTVEVLRVQGPNTVEEKDPIFERGSSTTYSSFRKASYTKPWSNKETDMFFLAISMVGTDFSMIGQLFPHRGRSEIKNKFKKEERANSWRIDKAFREKRRFDLSFFSSLLERILAEEQKKQEKSKASAEKQVSRKPRNKTRTRMKSSTNQTSEEEMDSMGVEGDLETAEKENEDCSNFETVEETTMSQKRAKKTKKGDTGPSSLEKVTDERNSSNEAGEAMDHDSSDVITEVSADGDVQRSERPDSSAERWKRAVIKPAQISTGRLQKPIPNLGRRGDKKISEPKEKTSDYNTTTCEEDKEYDGHKTESAASAGKRMTGAKRTAGVLASDEEGQAGKAEEELSVTARQEHMLNRPTRSGRIPKMSQALQQAGDEDSAEEPSPASETQGKTSPQHRCRKPPGSNQRKAKPAMGSVPQRSKRSKLVTLRAPLPEGPMEDRLSEARPDEMYSYPTNPEEQNQVPAFVPLSLRSPEPMRLEVEETMEELEILVNVPDALSMIEPEDVLCHPSEFQGPQKEVPVPPEHQLGVFAGVMKCLSLDHVEVSESEESCNEAARTLLTIRNPELLSLPLSMTVSEAIDKEAKAETQVASEQEKQTQCSRDTTSTTTPGSPVRPSRLAGSDVALEPQNSQGHLPKKDEPHPGQGVQNRVSCTSSAEAKPDSIHSSSPPKKSHFQKPKPNLVLASRPASVCQTQSTVTVSSEKVEVTQSESNESETIINNSASEGSKNEGLEVENPKKSETSVPEMSQEAGVSSEPIAQTGPQSRRSRFPKPRPNLGRAVRNLRPTALSPATRMTADDSGPSEETPANAKSKTHVEARMVPIAQTPAEQLVATRSPKILGSNEVSVAEGEEPSDMPVDPDPAQEQAMSLHSGDGFTFVNIGDSTEGVSGEDDFTHSEPTIILTLFEIPPTSVNEYKSGSAPVGAVTAELLSPLVFIDAQSEPQSSEAVAMADAEVPGAGSTLSHFMVSEPLHHLSHCSTIHEKHSSSAVLTESRSLDKTDEEEENVSLSLVPVEDLNEAPEEDDDAPPQKKKKMPIKSKKGKPKVKPGSLKRTSVEPTKDASEESEMPPQILAFPKEDDLAVPSAGDQHNPPAKHGGGLGDALPRDRDTPLGCGGEMEPQHHVSPLPLDKPLIRPGRKPKGFLSFMTNKTTTGPAGTSRTSRPAPHVNTSCIERRKASLQAAMGCPREPPPAINTRHSTPDTITSPSVSAHKMEPPEVSKSTEGDFLCVNPSDKTEYKKPTNVSEYFFGDIFTEVEEPD</sequence>
<feature type="compositionally biased region" description="Basic and acidic residues" evidence="1">
    <location>
        <begin position="1612"/>
        <end position="1624"/>
    </location>
</feature>
<reference evidence="3" key="2">
    <citation type="submission" date="2025-09" db="UniProtKB">
        <authorList>
            <consortium name="Ensembl"/>
        </authorList>
    </citation>
    <scope>IDENTIFICATION</scope>
</reference>
<feature type="compositionally biased region" description="Polar residues" evidence="1">
    <location>
        <begin position="1546"/>
        <end position="1572"/>
    </location>
</feature>
<dbReference type="GO" id="GO:0070898">
    <property type="term" value="P:RNA polymerase III preinitiation complex assembly"/>
    <property type="evidence" value="ECO:0007669"/>
    <property type="project" value="TreeGrafter"/>
</dbReference>
<feature type="compositionally biased region" description="Polar residues" evidence="1">
    <location>
        <begin position="23"/>
        <end position="56"/>
    </location>
</feature>
<feature type="region of interest" description="Disordered" evidence="1">
    <location>
        <begin position="341"/>
        <end position="388"/>
    </location>
</feature>
<feature type="compositionally biased region" description="Low complexity" evidence="1">
    <location>
        <begin position="142"/>
        <end position="153"/>
    </location>
</feature>
<evidence type="ECO:0000256" key="1">
    <source>
        <dbReference type="SAM" id="MobiDB-lite"/>
    </source>
</evidence>
<dbReference type="PANTHER" id="PTHR22929:SF0">
    <property type="entry name" value="TRANSCRIPTION FACTOR TFIIIB COMPONENT B'' HOMOLOG"/>
    <property type="match status" value="1"/>
</dbReference>
<evidence type="ECO:0000313" key="3">
    <source>
        <dbReference type="Ensembl" id="ENSPKIP00000017681.1"/>
    </source>
</evidence>
<feature type="compositionally biased region" description="Polar residues" evidence="1">
    <location>
        <begin position="989"/>
        <end position="1000"/>
    </location>
</feature>
<dbReference type="InterPro" id="IPR009057">
    <property type="entry name" value="Homeodomain-like_sf"/>
</dbReference>
<feature type="region of interest" description="Disordered" evidence="1">
    <location>
        <begin position="194"/>
        <end position="222"/>
    </location>
</feature>
<feature type="compositionally biased region" description="Basic residues" evidence="1">
    <location>
        <begin position="536"/>
        <end position="547"/>
    </location>
</feature>
<dbReference type="CDD" id="cd00167">
    <property type="entry name" value="SANT"/>
    <property type="match status" value="1"/>
</dbReference>
<feature type="compositionally biased region" description="Basic and acidic residues" evidence="1">
    <location>
        <begin position="678"/>
        <end position="692"/>
    </location>
</feature>
<dbReference type="InterPro" id="IPR001005">
    <property type="entry name" value="SANT/Myb"/>
</dbReference>
<evidence type="ECO:0000313" key="4">
    <source>
        <dbReference type="Proteomes" id="UP000261540"/>
    </source>
</evidence>
<dbReference type="Proteomes" id="UP000261540">
    <property type="component" value="Unplaced"/>
</dbReference>
<feature type="compositionally biased region" description="Basic and acidic residues" evidence="1">
    <location>
        <begin position="1454"/>
        <end position="1463"/>
    </location>
</feature>
<feature type="region of interest" description="Disordered" evidence="1">
    <location>
        <begin position="521"/>
        <end position="845"/>
    </location>
</feature>
<dbReference type="Ensembl" id="ENSPKIT00000042197.1">
    <property type="protein sequence ID" value="ENSPKIP00000017681.1"/>
    <property type="gene ID" value="ENSPKIG00000003484.1"/>
</dbReference>
<evidence type="ECO:0000259" key="2">
    <source>
        <dbReference type="SMART" id="SM00717"/>
    </source>
</evidence>
<feature type="compositionally biased region" description="Basic and acidic residues" evidence="1">
    <location>
        <begin position="342"/>
        <end position="353"/>
    </location>
</feature>
<dbReference type="SMART" id="SM00717">
    <property type="entry name" value="SANT"/>
    <property type="match status" value="1"/>
</dbReference>
<feature type="compositionally biased region" description="Acidic residues" evidence="1">
    <location>
        <begin position="555"/>
        <end position="585"/>
    </location>
</feature>
<dbReference type="InterPro" id="IPR039467">
    <property type="entry name" value="TFIIIB_B''_Myb"/>
</dbReference>
<feature type="compositionally biased region" description="Basic and acidic residues" evidence="1">
    <location>
        <begin position="76"/>
        <end position="86"/>
    </location>
</feature>
<feature type="compositionally biased region" description="Acidic residues" evidence="1">
    <location>
        <begin position="366"/>
        <end position="382"/>
    </location>
</feature>
<accession>A0A3B3RJ18</accession>
<feature type="region of interest" description="Disordered" evidence="1">
    <location>
        <begin position="1"/>
        <end position="107"/>
    </location>
</feature>
<feature type="compositionally biased region" description="Basic residues" evidence="1">
    <location>
        <begin position="297"/>
        <end position="309"/>
    </location>
</feature>
<feature type="region of interest" description="Disordered" evidence="1">
    <location>
        <begin position="297"/>
        <end position="317"/>
    </location>
</feature>
<proteinExistence type="predicted"/>
<feature type="compositionally biased region" description="Polar residues" evidence="1">
    <location>
        <begin position="1115"/>
        <end position="1126"/>
    </location>
</feature>
<feature type="compositionally biased region" description="Basic and acidic residues" evidence="1">
    <location>
        <begin position="521"/>
        <end position="535"/>
    </location>
</feature>
<feature type="region of interest" description="Disordered" evidence="1">
    <location>
        <begin position="1243"/>
        <end position="1268"/>
    </location>
</feature>
<feature type="compositionally biased region" description="Low complexity" evidence="1">
    <location>
        <begin position="1090"/>
        <end position="1112"/>
    </location>
</feature>
<feature type="compositionally biased region" description="Acidic residues" evidence="1">
    <location>
        <begin position="1416"/>
        <end position="1427"/>
    </location>
</feature>
<feature type="compositionally biased region" description="Polar residues" evidence="1">
    <location>
        <begin position="194"/>
        <end position="203"/>
    </location>
</feature>
<feature type="compositionally biased region" description="Basic and acidic residues" evidence="1">
    <location>
        <begin position="640"/>
        <end position="655"/>
    </location>
</feature>
<feature type="region of interest" description="Disordered" evidence="1">
    <location>
        <begin position="136"/>
        <end position="160"/>
    </location>
</feature>